<dbReference type="SMART" id="SM00448">
    <property type="entry name" value="REC"/>
    <property type="match status" value="1"/>
</dbReference>
<organism evidence="3 4">
    <name type="scientific">Natronorubrum aibiense</name>
    <dbReference type="NCBI Taxonomy" id="348826"/>
    <lineage>
        <taxon>Archaea</taxon>
        <taxon>Methanobacteriati</taxon>
        <taxon>Methanobacteriota</taxon>
        <taxon>Stenosarchaea group</taxon>
        <taxon>Halobacteria</taxon>
        <taxon>Halobacteriales</taxon>
        <taxon>Natrialbaceae</taxon>
        <taxon>Natronorubrum</taxon>
    </lineage>
</organism>
<evidence type="ECO:0000313" key="4">
    <source>
        <dbReference type="Proteomes" id="UP000326170"/>
    </source>
</evidence>
<dbReference type="PROSITE" id="PS50110">
    <property type="entry name" value="RESPONSE_REGULATORY"/>
    <property type="match status" value="1"/>
</dbReference>
<dbReference type="InterPro" id="IPR001789">
    <property type="entry name" value="Sig_transdc_resp-reg_receiver"/>
</dbReference>
<dbReference type="PANTHER" id="PTHR44520:SF2">
    <property type="entry name" value="RESPONSE REGULATOR RCP1"/>
    <property type="match status" value="1"/>
</dbReference>
<name>A0A5P9P6N0_9EURY</name>
<dbReference type="KEGG" id="nas:GCU68_15380"/>
<proteinExistence type="predicted"/>
<dbReference type="GeneID" id="42302453"/>
<feature type="domain" description="Response regulatory" evidence="2">
    <location>
        <begin position="10"/>
        <end position="135"/>
    </location>
</feature>
<evidence type="ECO:0000259" key="2">
    <source>
        <dbReference type="PROSITE" id="PS50110"/>
    </source>
</evidence>
<dbReference type="AlphaFoldDB" id="A0A5P9P6N0"/>
<dbReference type="CDD" id="cd17557">
    <property type="entry name" value="REC_Rcp-like"/>
    <property type="match status" value="1"/>
</dbReference>
<keyword evidence="1" id="KW-0597">Phosphoprotein</keyword>
<sequence length="149" mass="16561">MNTRFEEPFELLLVEDNPGDIRLIQDAFDQLSIETTIHVTVDGNDALEFLSERYEREQAFVPDLILLDLNLPRMSGLEFLEAVQADSTFAPIPVLVVTSSAATEDILESYELAANAYLTKPTDPDEYAAMAEAVAAFWFQHAALPPLSP</sequence>
<dbReference type="InterPro" id="IPR052893">
    <property type="entry name" value="TCS_response_regulator"/>
</dbReference>
<feature type="modified residue" description="4-aspartylphosphate" evidence="1">
    <location>
        <position position="68"/>
    </location>
</feature>
<dbReference type="Pfam" id="PF00072">
    <property type="entry name" value="Response_reg"/>
    <property type="match status" value="1"/>
</dbReference>
<dbReference type="Gene3D" id="3.40.50.2300">
    <property type="match status" value="1"/>
</dbReference>
<dbReference type="InterPro" id="IPR011006">
    <property type="entry name" value="CheY-like_superfamily"/>
</dbReference>
<dbReference type="RefSeq" id="WP_152943060.1">
    <property type="nucleotide sequence ID" value="NZ_CP045488.1"/>
</dbReference>
<accession>A0A5P9P6N0</accession>
<evidence type="ECO:0000256" key="1">
    <source>
        <dbReference type="PROSITE-ProRule" id="PRU00169"/>
    </source>
</evidence>
<dbReference type="EMBL" id="CP045488">
    <property type="protein sequence ID" value="QFU83819.1"/>
    <property type="molecule type" value="Genomic_DNA"/>
</dbReference>
<dbReference type="Proteomes" id="UP000326170">
    <property type="component" value="Chromosome"/>
</dbReference>
<dbReference type="SUPFAM" id="SSF52172">
    <property type="entry name" value="CheY-like"/>
    <property type="match status" value="1"/>
</dbReference>
<dbReference type="OrthoDB" id="9652at2157"/>
<reference evidence="3 4" key="1">
    <citation type="journal article" date="2007" name="Int. J. Syst. Evol. Microbiol.">
        <title>Natronorubrum sulfidifaciens sp. nov., an extremely haloalkaliphilic archaeon isolated from Aiding salt lake in Xin-Jiang, China.</title>
        <authorList>
            <person name="Cui H.L."/>
            <person name="Tohty D."/>
            <person name="Liu H.C."/>
            <person name="Liu S.J."/>
            <person name="Oren A."/>
            <person name="Zhou P.J."/>
        </authorList>
    </citation>
    <scope>NUCLEOTIDE SEQUENCE [LARGE SCALE GENOMIC DNA]</scope>
    <source>
        <strain evidence="3 4">7-3</strain>
    </source>
</reference>
<dbReference type="PANTHER" id="PTHR44520">
    <property type="entry name" value="RESPONSE REGULATOR RCP1-RELATED"/>
    <property type="match status" value="1"/>
</dbReference>
<evidence type="ECO:0000313" key="3">
    <source>
        <dbReference type="EMBL" id="QFU83819.1"/>
    </source>
</evidence>
<dbReference type="GO" id="GO:0000160">
    <property type="term" value="P:phosphorelay signal transduction system"/>
    <property type="evidence" value="ECO:0007669"/>
    <property type="project" value="InterPro"/>
</dbReference>
<keyword evidence="4" id="KW-1185">Reference proteome</keyword>
<protein>
    <submittedName>
        <fullName evidence="3">Response regulator</fullName>
    </submittedName>
</protein>
<gene>
    <name evidence="3" type="ORF">GCU68_15380</name>
</gene>